<protein>
    <submittedName>
        <fullName evidence="1">Uncharacterized protein</fullName>
    </submittedName>
</protein>
<keyword evidence="2" id="KW-1185">Reference proteome</keyword>
<comment type="caution">
    <text evidence="1">The sequence shown here is derived from an EMBL/GenBank/DDBJ whole genome shotgun (WGS) entry which is preliminary data.</text>
</comment>
<dbReference type="Proteomes" id="UP001234202">
    <property type="component" value="Unassembled WGS sequence"/>
</dbReference>
<reference evidence="1" key="1">
    <citation type="submission" date="2023-04" db="EMBL/GenBank/DDBJ databases">
        <title>Draft Genome sequencing of Naganishia species isolated from polar environments using Oxford Nanopore Technology.</title>
        <authorList>
            <person name="Leo P."/>
            <person name="Venkateswaran K."/>
        </authorList>
    </citation>
    <scope>NUCLEOTIDE SEQUENCE</scope>
    <source>
        <strain evidence="1">DBVPG 5303</strain>
    </source>
</reference>
<evidence type="ECO:0000313" key="1">
    <source>
        <dbReference type="EMBL" id="KAJ9128126.1"/>
    </source>
</evidence>
<name>A0ACC2XXW8_9TREE</name>
<gene>
    <name evidence="1" type="ORF">QFC24_000418</name>
</gene>
<accession>A0ACC2XXW8</accession>
<proteinExistence type="predicted"/>
<dbReference type="EMBL" id="JASBWV010000001">
    <property type="protein sequence ID" value="KAJ9128126.1"/>
    <property type="molecule type" value="Genomic_DNA"/>
</dbReference>
<organism evidence="1 2">
    <name type="scientific">Naganishia onofrii</name>
    <dbReference type="NCBI Taxonomy" id="1851511"/>
    <lineage>
        <taxon>Eukaryota</taxon>
        <taxon>Fungi</taxon>
        <taxon>Dikarya</taxon>
        <taxon>Basidiomycota</taxon>
        <taxon>Agaricomycotina</taxon>
        <taxon>Tremellomycetes</taxon>
        <taxon>Filobasidiales</taxon>
        <taxon>Filobasidiaceae</taxon>
        <taxon>Naganishia</taxon>
    </lineage>
</organism>
<sequence>MSAGERNVRLNEKATVGAADVTLVDEEQDGTCLGPTYPYQPSLHLLEQEPKTPEKTSHLESLKSAKEDTLSPECQHVLTDVTMDEEIEMEDYEREKALFEMWRADGMIKIKYKMRILEARKLAYESKRFPTWQQWFRNNQLIAAAEGGLQKYTNTEAFSDVRNQLLARELKCSITESEERSVAHPASSKIHQVFAPKMGNSCIGINGI</sequence>
<evidence type="ECO:0000313" key="2">
    <source>
        <dbReference type="Proteomes" id="UP001234202"/>
    </source>
</evidence>